<dbReference type="EMBL" id="KV918907">
    <property type="protein sequence ID" value="OSX75336.1"/>
    <property type="molecule type" value="Genomic_DNA"/>
</dbReference>
<gene>
    <name evidence="2" type="ORF">BU14_0240s0014</name>
</gene>
<proteinExistence type="predicted"/>
<accession>A0A1X6P3I3</accession>
<sequence>MGEGVRVAEIGFPAQEQDCGSPLAAGGVEDAAGPLVDDVPAAPTDSSAAQGVVVDPPVAATPSPDEAIAAKARSYAFLDSAQRLAVSGIVDLRLRTERPDELRMRLAKGRDLSYQHTTVPLGAPVFQRKRRRRTNEAEAFMERLYETDGSSMERTLMDVNRMARETGLFSVVPARGLSAIPVRLLSQFNVSNNISYETFQRFRRLVAPEVGLAGREIMRADVAATRAELRNQVTATPVGATLVSVRAALQATVDDLTARDEFIECPVAGRPGEEVLVQFGLEKGGTQRTCKAVLSCANHAHSCRRDSTVLFGVFPCQKDDYLTMSTMAELFAEDLDDLRTNGVSVRGTTRSVRLIL</sequence>
<evidence type="ECO:0000313" key="3">
    <source>
        <dbReference type="Proteomes" id="UP000218209"/>
    </source>
</evidence>
<organism evidence="2 3">
    <name type="scientific">Porphyra umbilicalis</name>
    <name type="common">Purple laver</name>
    <name type="synonym">Red alga</name>
    <dbReference type="NCBI Taxonomy" id="2786"/>
    <lineage>
        <taxon>Eukaryota</taxon>
        <taxon>Rhodophyta</taxon>
        <taxon>Bangiophyceae</taxon>
        <taxon>Bangiales</taxon>
        <taxon>Bangiaceae</taxon>
        <taxon>Porphyra</taxon>
    </lineage>
</organism>
<feature type="region of interest" description="Disordered" evidence="1">
    <location>
        <begin position="16"/>
        <end position="35"/>
    </location>
</feature>
<name>A0A1X6P3I3_PORUM</name>
<dbReference type="Proteomes" id="UP000218209">
    <property type="component" value="Unassembled WGS sequence"/>
</dbReference>
<evidence type="ECO:0000313" key="2">
    <source>
        <dbReference type="EMBL" id="OSX75336.1"/>
    </source>
</evidence>
<reference evidence="2 3" key="1">
    <citation type="submission" date="2017-03" db="EMBL/GenBank/DDBJ databases">
        <title>WGS assembly of Porphyra umbilicalis.</title>
        <authorList>
            <person name="Brawley S.H."/>
            <person name="Blouin N.A."/>
            <person name="Ficko-Blean E."/>
            <person name="Wheeler G.L."/>
            <person name="Lohr M."/>
            <person name="Goodson H.V."/>
            <person name="Jenkins J.W."/>
            <person name="Blaby-Haas C.E."/>
            <person name="Helliwell K.E."/>
            <person name="Chan C."/>
            <person name="Marriage T."/>
            <person name="Bhattacharya D."/>
            <person name="Klein A.S."/>
            <person name="Badis Y."/>
            <person name="Brodie J."/>
            <person name="Cao Y."/>
            <person name="Collen J."/>
            <person name="Dittami S.M."/>
            <person name="Gachon C.M."/>
            <person name="Green B.R."/>
            <person name="Karpowicz S."/>
            <person name="Kim J.W."/>
            <person name="Kudahl U."/>
            <person name="Lin S."/>
            <person name="Michel G."/>
            <person name="Mittag M."/>
            <person name="Olson B.J."/>
            <person name="Pangilinan J."/>
            <person name="Peng Y."/>
            <person name="Qiu H."/>
            <person name="Shu S."/>
            <person name="Singer J.T."/>
            <person name="Smith A.G."/>
            <person name="Sprecher B.N."/>
            <person name="Wagner V."/>
            <person name="Wang W."/>
            <person name="Wang Z.-Y."/>
            <person name="Yan J."/>
            <person name="Yarish C."/>
            <person name="Zoeuner-Riek S."/>
            <person name="Zhuang Y."/>
            <person name="Zou Y."/>
            <person name="Lindquist E.A."/>
            <person name="Grimwood J."/>
            <person name="Barry K."/>
            <person name="Rokhsar D.S."/>
            <person name="Schmutz J."/>
            <person name="Stiller J.W."/>
            <person name="Grossman A.R."/>
            <person name="Prochnik S.E."/>
        </authorList>
    </citation>
    <scope>NUCLEOTIDE SEQUENCE [LARGE SCALE GENOMIC DNA]</scope>
    <source>
        <strain evidence="2">4086291</strain>
    </source>
</reference>
<evidence type="ECO:0000256" key="1">
    <source>
        <dbReference type="SAM" id="MobiDB-lite"/>
    </source>
</evidence>
<protein>
    <submittedName>
        <fullName evidence="2">Uncharacterized protein</fullName>
    </submittedName>
</protein>
<dbReference type="AlphaFoldDB" id="A0A1X6P3I3"/>
<keyword evidence="3" id="KW-1185">Reference proteome</keyword>